<evidence type="ECO:0000259" key="2">
    <source>
        <dbReference type="PROSITE" id="PS50195"/>
    </source>
</evidence>
<dbReference type="InterPro" id="IPR016137">
    <property type="entry name" value="RGS"/>
</dbReference>
<accession>A0ABQ9JUJ4</accession>
<dbReference type="SMART" id="SM00315">
    <property type="entry name" value="RGS"/>
    <property type="match status" value="1"/>
</dbReference>
<evidence type="ECO:0008006" key="6">
    <source>
        <dbReference type="Google" id="ProtNLM"/>
    </source>
</evidence>
<dbReference type="Gene3D" id="3.30.1520.10">
    <property type="entry name" value="Phox-like domain"/>
    <property type="match status" value="1"/>
</dbReference>
<dbReference type="SUPFAM" id="SSF64268">
    <property type="entry name" value="PX domain"/>
    <property type="match status" value="1"/>
</dbReference>
<dbReference type="SMART" id="SM00313">
    <property type="entry name" value="PXA"/>
    <property type="match status" value="1"/>
</dbReference>
<dbReference type="Pfam" id="PF00615">
    <property type="entry name" value="RGS"/>
    <property type="match status" value="1"/>
</dbReference>
<reference evidence="4" key="1">
    <citation type="journal article" date="2023" name="Insect Mol. Biol.">
        <title>Genome sequencing provides insights into the evolution of gene families encoding plant cell wall-degrading enzymes in longhorned beetles.</title>
        <authorList>
            <person name="Shin N.R."/>
            <person name="Okamura Y."/>
            <person name="Kirsch R."/>
            <person name="Pauchet Y."/>
        </authorList>
    </citation>
    <scope>NUCLEOTIDE SEQUENCE</scope>
    <source>
        <tissue evidence="4">Midgut</tissue>
    </source>
</reference>
<dbReference type="InterPro" id="IPR036305">
    <property type="entry name" value="RGS_sf"/>
</dbReference>
<gene>
    <name evidence="4" type="ORF">NQ317_002586</name>
</gene>
<dbReference type="Proteomes" id="UP001162164">
    <property type="component" value="Unassembled WGS sequence"/>
</dbReference>
<feature type="domain" description="PX" evidence="2">
    <location>
        <begin position="527"/>
        <end position="643"/>
    </location>
</feature>
<dbReference type="InterPro" id="IPR001683">
    <property type="entry name" value="PX_dom"/>
</dbReference>
<comment type="caution">
    <text evidence="4">The sequence shown here is derived from an EMBL/GenBank/DDBJ whole genome shotgun (WGS) entry which is preliminary data.</text>
</comment>
<organism evidence="4 5">
    <name type="scientific">Molorchus minor</name>
    <dbReference type="NCBI Taxonomy" id="1323400"/>
    <lineage>
        <taxon>Eukaryota</taxon>
        <taxon>Metazoa</taxon>
        <taxon>Ecdysozoa</taxon>
        <taxon>Arthropoda</taxon>
        <taxon>Hexapoda</taxon>
        <taxon>Insecta</taxon>
        <taxon>Pterygota</taxon>
        <taxon>Neoptera</taxon>
        <taxon>Endopterygota</taxon>
        <taxon>Coleoptera</taxon>
        <taxon>Polyphaga</taxon>
        <taxon>Cucujiformia</taxon>
        <taxon>Chrysomeloidea</taxon>
        <taxon>Cerambycidae</taxon>
        <taxon>Lamiinae</taxon>
        <taxon>Monochamini</taxon>
        <taxon>Molorchus</taxon>
    </lineage>
</organism>
<dbReference type="EMBL" id="JAPWTJ010000185">
    <property type="protein sequence ID" value="KAJ8981392.1"/>
    <property type="molecule type" value="Genomic_DNA"/>
</dbReference>
<dbReference type="SUPFAM" id="SSF48097">
    <property type="entry name" value="Regulator of G-protein signaling, RGS"/>
    <property type="match status" value="1"/>
</dbReference>
<dbReference type="InterPro" id="IPR036871">
    <property type="entry name" value="PX_dom_sf"/>
</dbReference>
<protein>
    <recommendedName>
        <fullName evidence="6">Sorting nexin-14</fullName>
    </recommendedName>
</protein>
<proteinExistence type="predicted"/>
<dbReference type="PANTHER" id="PTHR22775">
    <property type="entry name" value="SORTING NEXIN"/>
    <property type="match status" value="1"/>
</dbReference>
<sequence length="859" mass="99348">MDTQNILEILGSVTSDKFIRSRYVTAWFLIKYPNKVAEYLQRIISFYRGHISCRKTLGHSCSICDDLTCKRYKQAISVTPWKHLHISKDLNEALEQFYDRIIENFITSWYGEFTEDCDFFNELRYCFRYASAMVINLVLQLDMSHIITYELVPCAIKHIDDYMYIQQIAKLKNLRFNDIAVEYLVLMKEILAGWVLLPLMDVLADPNIINSLVILAVTYKSKKYTKSDQESETVEFLEHYTMVTKKQSAFATNLNKIKNNTNLLYSFMQFLKKQEHVNLLQFCLDVDDFNVKLLTPDLPKKQLEALHTEAVKLYKDYLDKESFDFIGCPVNITEDFNYTVKDISSVHRLTKLSKILYRAYEHTFTILENIWLPQFFHSNEFYSYICGSKIVPYYNKPYRAALTNFGSPIKDRSDVPFTLAIQVHESIEQIEPPHVAVFTGFVTTNVTKHWEVRITVCGTMEGCLNGFGINYETSCPAPPPKSVDVYFPNLSKKYYDSTSQGTVSKISSSLGKIKGVLKTTQPIEGAFFPLESQNVEDGTTSPSNKVIYFCVNVERLDILADGSKKNWVVLRKDQDFYTLKAKLVEFHGENEICDSPLPSRRAGSSLDTRMVKYEAFLKRLLQKPMLRGSDLLYSFLTIEEDFSVFIATNASNIQDIGNIYQSVAYKLRKEKGQHLDSFMLSFLNSTGRGRNEKVDYAEVGEELDADISNPQKNIPFPKTYRNHIFNDNFGVEYKSLKDSMIKHIFKLKNGFLKIYVTLCSFARQIVNLVWHLLIEHVIFHPHSSPTKEELEIRKEKAFAEIERAIPPLVIKILGKNMQDGLRTLLEMLQNPHYNKQVAYNLMDIVLVNMFPSLKNNEDN</sequence>
<dbReference type="InterPro" id="IPR003114">
    <property type="entry name" value="Phox_assoc"/>
</dbReference>
<dbReference type="PROSITE" id="PS51207">
    <property type="entry name" value="PXA"/>
    <property type="match status" value="1"/>
</dbReference>
<evidence type="ECO:0000259" key="1">
    <source>
        <dbReference type="PROSITE" id="PS50132"/>
    </source>
</evidence>
<keyword evidence="5" id="KW-1185">Reference proteome</keyword>
<name>A0ABQ9JUJ4_9CUCU</name>
<dbReference type="PANTHER" id="PTHR22775:SF44">
    <property type="entry name" value="SORTING NEXIN-14"/>
    <property type="match status" value="1"/>
</dbReference>
<dbReference type="Pfam" id="PF00787">
    <property type="entry name" value="PX"/>
    <property type="match status" value="1"/>
</dbReference>
<dbReference type="Pfam" id="PF02194">
    <property type="entry name" value="PXA"/>
    <property type="match status" value="1"/>
</dbReference>
<feature type="domain" description="PXA" evidence="3">
    <location>
        <begin position="87"/>
        <end position="221"/>
    </location>
</feature>
<evidence type="ECO:0000313" key="4">
    <source>
        <dbReference type="EMBL" id="KAJ8981392.1"/>
    </source>
</evidence>
<dbReference type="Gene3D" id="1.10.167.10">
    <property type="entry name" value="Regulator of G-protein Signalling 4, domain 2"/>
    <property type="match status" value="1"/>
</dbReference>
<feature type="domain" description="RGS" evidence="1">
    <location>
        <begin position="253"/>
        <end position="385"/>
    </location>
</feature>
<dbReference type="PROSITE" id="PS50132">
    <property type="entry name" value="RGS"/>
    <property type="match status" value="1"/>
</dbReference>
<dbReference type="PROSITE" id="PS50195">
    <property type="entry name" value="PX"/>
    <property type="match status" value="1"/>
</dbReference>
<dbReference type="InterPro" id="IPR044926">
    <property type="entry name" value="RGS_subdomain_2"/>
</dbReference>
<evidence type="ECO:0000313" key="5">
    <source>
        <dbReference type="Proteomes" id="UP001162164"/>
    </source>
</evidence>
<evidence type="ECO:0000259" key="3">
    <source>
        <dbReference type="PROSITE" id="PS51207"/>
    </source>
</evidence>